<name>A0ABN8LCG8_9CNID</name>
<proteinExistence type="predicted"/>
<sequence length="100" mass="11437">MTTVDKELEEQDAGCIDTEPEKVDVQITGNDPRNDEERQMIKDILEIMRSGQVLNGAGFKRVDRKVLAEWTKKVNRVVSEIQTTMNITDTNELLMLLRST</sequence>
<reference evidence="1 2" key="1">
    <citation type="submission" date="2022-05" db="EMBL/GenBank/DDBJ databases">
        <authorList>
            <consortium name="Genoscope - CEA"/>
            <person name="William W."/>
        </authorList>
    </citation>
    <scope>NUCLEOTIDE SEQUENCE [LARGE SCALE GENOMIC DNA]</scope>
</reference>
<organism evidence="1 2">
    <name type="scientific">Porites evermanni</name>
    <dbReference type="NCBI Taxonomy" id="104178"/>
    <lineage>
        <taxon>Eukaryota</taxon>
        <taxon>Metazoa</taxon>
        <taxon>Cnidaria</taxon>
        <taxon>Anthozoa</taxon>
        <taxon>Hexacorallia</taxon>
        <taxon>Scleractinia</taxon>
        <taxon>Fungiina</taxon>
        <taxon>Poritidae</taxon>
        <taxon>Porites</taxon>
    </lineage>
</organism>
<keyword evidence="2" id="KW-1185">Reference proteome</keyword>
<evidence type="ECO:0000313" key="1">
    <source>
        <dbReference type="EMBL" id="CAH3013807.1"/>
    </source>
</evidence>
<dbReference type="EMBL" id="CALNXI010000003">
    <property type="protein sequence ID" value="CAH3013807.1"/>
    <property type="molecule type" value="Genomic_DNA"/>
</dbReference>
<dbReference type="Proteomes" id="UP001159427">
    <property type="component" value="Unassembled WGS sequence"/>
</dbReference>
<evidence type="ECO:0000313" key="2">
    <source>
        <dbReference type="Proteomes" id="UP001159427"/>
    </source>
</evidence>
<protein>
    <recommendedName>
        <fullName evidence="3">Phosphoprotein</fullName>
    </recommendedName>
</protein>
<accession>A0ABN8LCG8</accession>
<evidence type="ECO:0008006" key="3">
    <source>
        <dbReference type="Google" id="ProtNLM"/>
    </source>
</evidence>
<gene>
    <name evidence="1" type="ORF">PEVE_00022429</name>
</gene>
<comment type="caution">
    <text evidence="1">The sequence shown here is derived from an EMBL/GenBank/DDBJ whole genome shotgun (WGS) entry which is preliminary data.</text>
</comment>